<gene>
    <name evidence="2" type="ORF">SPHINGO391_420041</name>
</gene>
<name>A0A5E7Z0B5_9SPHN</name>
<evidence type="ECO:0000313" key="3">
    <source>
        <dbReference type="Proteomes" id="UP000326857"/>
    </source>
</evidence>
<dbReference type="AlphaFoldDB" id="A0A5E7Z0B5"/>
<reference evidence="2 3" key="1">
    <citation type="submission" date="2019-09" db="EMBL/GenBank/DDBJ databases">
        <authorList>
            <person name="Dittami M. S."/>
        </authorList>
    </citation>
    <scope>NUCLEOTIDE SEQUENCE [LARGE SCALE GENOMIC DNA]</scope>
    <source>
        <strain evidence="2">SPHINGO391</strain>
    </source>
</reference>
<feature type="region of interest" description="Disordered" evidence="1">
    <location>
        <begin position="69"/>
        <end position="97"/>
    </location>
</feature>
<proteinExistence type="predicted"/>
<evidence type="ECO:0000256" key="1">
    <source>
        <dbReference type="SAM" id="MobiDB-lite"/>
    </source>
</evidence>
<feature type="region of interest" description="Disordered" evidence="1">
    <location>
        <begin position="1"/>
        <end position="53"/>
    </location>
</feature>
<organism evidence="2 3">
    <name type="scientific">Sphingomonas aurantiaca</name>
    <dbReference type="NCBI Taxonomy" id="185949"/>
    <lineage>
        <taxon>Bacteria</taxon>
        <taxon>Pseudomonadati</taxon>
        <taxon>Pseudomonadota</taxon>
        <taxon>Alphaproteobacteria</taxon>
        <taxon>Sphingomonadales</taxon>
        <taxon>Sphingomonadaceae</taxon>
        <taxon>Sphingomonas</taxon>
    </lineage>
</organism>
<evidence type="ECO:0000313" key="2">
    <source>
        <dbReference type="EMBL" id="VVT12393.1"/>
    </source>
</evidence>
<accession>A0A5E7Z0B5</accession>
<dbReference type="EMBL" id="CABVLI010000037">
    <property type="protein sequence ID" value="VVT12393.1"/>
    <property type="molecule type" value="Genomic_DNA"/>
</dbReference>
<sequence length="97" mass="10897">MERNDDDRQATDAGRAQERRRRQGEGRRQRRAGQGAGRRERRRRLSEPPRGQVTLFFVIPAQAGIHIGRPASVSQPLEHMGPRLRGDDEGGAGYPVT</sequence>
<dbReference type="Proteomes" id="UP000326857">
    <property type="component" value="Unassembled WGS sequence"/>
</dbReference>
<protein>
    <submittedName>
        <fullName evidence="2">Uncharacterized protein</fullName>
    </submittedName>
</protein>
<feature type="compositionally biased region" description="Basic and acidic residues" evidence="1">
    <location>
        <begin position="1"/>
        <end position="10"/>
    </location>
</feature>